<dbReference type="Proteomes" id="UP000781932">
    <property type="component" value="Unassembled WGS sequence"/>
</dbReference>
<sequence length="73" mass="8033">MASQTSSMNVEHGSVHEGNAPAQGTDQSASRQLRFDMFINNTGDNLNDRISSRETPSEQDNNQQDTANPPRTQ</sequence>
<evidence type="ECO:0000313" key="2">
    <source>
        <dbReference type="EMBL" id="KAF9873518.1"/>
    </source>
</evidence>
<name>A0A9P6HXV5_9PEZI</name>
<reference evidence="2" key="1">
    <citation type="submission" date="2020-03" db="EMBL/GenBank/DDBJ databases">
        <authorList>
            <person name="He L."/>
        </authorList>
    </citation>
    <scope>NUCLEOTIDE SEQUENCE</scope>
    <source>
        <strain evidence="2">CkLH20</strain>
    </source>
</reference>
<feature type="region of interest" description="Disordered" evidence="1">
    <location>
        <begin position="1"/>
        <end position="73"/>
    </location>
</feature>
<keyword evidence="3" id="KW-1185">Reference proteome</keyword>
<accession>A0A9P6HXV5</accession>
<feature type="compositionally biased region" description="Polar residues" evidence="1">
    <location>
        <begin position="58"/>
        <end position="73"/>
    </location>
</feature>
<feature type="compositionally biased region" description="Basic and acidic residues" evidence="1">
    <location>
        <begin position="46"/>
        <end position="56"/>
    </location>
</feature>
<dbReference type="OrthoDB" id="4834676at2759"/>
<dbReference type="AlphaFoldDB" id="A0A9P6HXV5"/>
<comment type="caution">
    <text evidence="2">The sequence shown here is derived from an EMBL/GenBank/DDBJ whole genome shotgun (WGS) entry which is preliminary data.</text>
</comment>
<proteinExistence type="predicted"/>
<gene>
    <name evidence="2" type="ORF">CkaCkLH20_08977</name>
</gene>
<protein>
    <submittedName>
        <fullName evidence="2">Uncharacterized protein</fullName>
    </submittedName>
</protein>
<evidence type="ECO:0000313" key="3">
    <source>
        <dbReference type="Proteomes" id="UP000781932"/>
    </source>
</evidence>
<organism evidence="2 3">
    <name type="scientific">Colletotrichum karsti</name>
    <dbReference type="NCBI Taxonomy" id="1095194"/>
    <lineage>
        <taxon>Eukaryota</taxon>
        <taxon>Fungi</taxon>
        <taxon>Dikarya</taxon>
        <taxon>Ascomycota</taxon>
        <taxon>Pezizomycotina</taxon>
        <taxon>Sordariomycetes</taxon>
        <taxon>Hypocreomycetidae</taxon>
        <taxon>Glomerellales</taxon>
        <taxon>Glomerellaceae</taxon>
        <taxon>Colletotrichum</taxon>
        <taxon>Colletotrichum boninense species complex</taxon>
    </lineage>
</organism>
<feature type="compositionally biased region" description="Polar residues" evidence="1">
    <location>
        <begin position="22"/>
        <end position="31"/>
    </location>
</feature>
<evidence type="ECO:0000256" key="1">
    <source>
        <dbReference type="SAM" id="MobiDB-lite"/>
    </source>
</evidence>
<reference evidence="2" key="2">
    <citation type="submission" date="2020-11" db="EMBL/GenBank/DDBJ databases">
        <title>Whole genome sequencing of Colletotrichum sp.</title>
        <authorList>
            <person name="Li H."/>
        </authorList>
    </citation>
    <scope>NUCLEOTIDE SEQUENCE</scope>
    <source>
        <strain evidence="2">CkLH20</strain>
    </source>
</reference>
<dbReference type="RefSeq" id="XP_038742979.1">
    <property type="nucleotide sequence ID" value="XM_038891692.1"/>
</dbReference>
<dbReference type="GeneID" id="62164766"/>
<dbReference type="EMBL" id="JAATWM020000031">
    <property type="protein sequence ID" value="KAF9873518.1"/>
    <property type="molecule type" value="Genomic_DNA"/>
</dbReference>